<evidence type="ECO:0000256" key="1">
    <source>
        <dbReference type="SAM" id="MobiDB-lite"/>
    </source>
</evidence>
<feature type="region of interest" description="Disordered" evidence="1">
    <location>
        <begin position="126"/>
        <end position="171"/>
    </location>
</feature>
<evidence type="ECO:0000313" key="2">
    <source>
        <dbReference type="EMBL" id="KAK2067068.1"/>
    </source>
</evidence>
<gene>
    <name evidence="2" type="ORF">P8C59_000834</name>
</gene>
<comment type="caution">
    <text evidence="2">The sequence shown here is derived from an EMBL/GenBank/DDBJ whole genome shotgun (WGS) entry which is preliminary data.</text>
</comment>
<proteinExistence type="predicted"/>
<reference evidence="2" key="1">
    <citation type="journal article" date="2023" name="Mol. Plant Microbe Interact.">
        <title>Elucidating the Obligate Nature and Biological Capacity of an Invasive Fungal Corn Pathogen.</title>
        <authorList>
            <person name="MacCready J.S."/>
            <person name="Roggenkamp E.M."/>
            <person name="Gdanetz K."/>
            <person name="Chilvers M.I."/>
        </authorList>
    </citation>
    <scope>NUCLEOTIDE SEQUENCE</scope>
    <source>
        <strain evidence="2">PM02</strain>
    </source>
</reference>
<keyword evidence="3" id="KW-1185">Reference proteome</keyword>
<dbReference type="Proteomes" id="UP001217918">
    <property type="component" value="Unassembled WGS sequence"/>
</dbReference>
<feature type="region of interest" description="Disordered" evidence="1">
    <location>
        <begin position="336"/>
        <end position="381"/>
    </location>
</feature>
<evidence type="ECO:0000313" key="3">
    <source>
        <dbReference type="Proteomes" id="UP001217918"/>
    </source>
</evidence>
<name>A0AAD9MAS3_9PEZI</name>
<accession>A0AAD9MAS3</accession>
<organism evidence="2 3">
    <name type="scientific">Phyllachora maydis</name>
    <dbReference type="NCBI Taxonomy" id="1825666"/>
    <lineage>
        <taxon>Eukaryota</taxon>
        <taxon>Fungi</taxon>
        <taxon>Dikarya</taxon>
        <taxon>Ascomycota</taxon>
        <taxon>Pezizomycotina</taxon>
        <taxon>Sordariomycetes</taxon>
        <taxon>Sordariomycetidae</taxon>
        <taxon>Phyllachorales</taxon>
        <taxon>Phyllachoraceae</taxon>
        <taxon>Phyllachora</taxon>
    </lineage>
</organism>
<sequence length="381" mass="42557">MAPSTESPEPFGTFVDDVVQHVVVDMNSAVQTLGKMEEEIREVHLRQAKELARLDRMCKLLDSAVEAAHQESAEQGAEVQALREEAMHKYVRFVSASRTLGSSTVLTKDMLVTYEYKMLGSLAKTTETDVTAASGSKRRRAGEGDDGNDDEETHAHKRARQGHDEQVSVEPDADERIEWHFRFQQGYSTSYADEVLNLPPGQKCHSVHTKLDSRIGRSADKGERRWIIAFPGPDQPDKAMFYVLRCGFLKPNSGNVCGWQCSRDGTYAHVQLKRHLEEKHGEDGQDGKKMEMGDMLDQHGILVTDKNHVPIDMAWIEKNWPNDWAQILENQEFDEYWGFEADDEDEEGDAGGGEEGKEGSQAQDSGPLAEGDGAEGEKSSD</sequence>
<dbReference type="EMBL" id="JAQQPM010000001">
    <property type="protein sequence ID" value="KAK2067068.1"/>
    <property type="molecule type" value="Genomic_DNA"/>
</dbReference>
<feature type="compositionally biased region" description="Acidic residues" evidence="1">
    <location>
        <begin position="336"/>
        <end position="349"/>
    </location>
</feature>
<dbReference type="AlphaFoldDB" id="A0AAD9MAS3"/>
<protein>
    <submittedName>
        <fullName evidence="2">Uncharacterized protein</fullName>
    </submittedName>
</protein>